<sequence>MAVACDYLDEVCRDAFRLAEMDFAADMPDGDVTAEVLALAGRTATARLFCREDVSMAGAAWHHQIVAAFRARRPGARVDVTCHHADGTRLPAQSTLFEWRGDVADLVALERPFLNFLGRAVGIANATHRYVAEARKYTQHTQILDTRKTLPGYRYLDKYAVLCGGGRNHRLNLSDGVLIKENHIAKLQGVRQALAFVRQNLRKDVPIQIEVTSMQQLREALEEQCPLIMVDNFTPEMVAEACALDRGDSQIEVSGGITLETLGAYCRHSPDRISIGAITHSIKAPDLSLLISED</sequence>
<evidence type="ECO:0000256" key="9">
    <source>
        <dbReference type="PIRNR" id="PIRNR006250"/>
    </source>
</evidence>
<dbReference type="RefSeq" id="WP_207861242.1">
    <property type="nucleotide sequence ID" value="NZ_JAFREP010000023.1"/>
</dbReference>
<evidence type="ECO:0000256" key="1">
    <source>
        <dbReference type="ARBA" id="ARBA00003237"/>
    </source>
</evidence>
<dbReference type="AlphaFoldDB" id="A0A8J7QB89"/>
<dbReference type="InterPro" id="IPR036068">
    <property type="entry name" value="Nicotinate_pribotase-like_C"/>
</dbReference>
<dbReference type="InterPro" id="IPR022412">
    <property type="entry name" value="Quinolinate_PRibosylTrfase_N"/>
</dbReference>
<evidence type="ECO:0000256" key="4">
    <source>
        <dbReference type="ARBA" id="ARBA00011944"/>
    </source>
</evidence>
<dbReference type="Pfam" id="PF02749">
    <property type="entry name" value="QRPTase_N"/>
    <property type="match status" value="1"/>
</dbReference>
<dbReference type="GO" id="GO:0005737">
    <property type="term" value="C:cytoplasm"/>
    <property type="evidence" value="ECO:0007669"/>
    <property type="project" value="TreeGrafter"/>
</dbReference>
<evidence type="ECO:0000259" key="12">
    <source>
        <dbReference type="Pfam" id="PF02749"/>
    </source>
</evidence>
<proteinExistence type="inferred from homology"/>
<evidence type="ECO:0000259" key="11">
    <source>
        <dbReference type="Pfam" id="PF01729"/>
    </source>
</evidence>
<dbReference type="NCBIfam" id="TIGR00078">
    <property type="entry name" value="nadC"/>
    <property type="match status" value="1"/>
</dbReference>
<keyword evidence="7 9" id="KW-0808">Transferase</keyword>
<dbReference type="Gene3D" id="3.20.20.70">
    <property type="entry name" value="Aldolase class I"/>
    <property type="match status" value="1"/>
</dbReference>
<feature type="binding site" evidence="10">
    <location>
        <position position="111"/>
    </location>
    <ligand>
        <name>substrate</name>
    </ligand>
</feature>
<dbReference type="UniPathway" id="UPA00253">
    <property type="reaction ID" value="UER00331"/>
</dbReference>
<feature type="domain" description="Quinolinate phosphoribosyl transferase C-terminal" evidence="11">
    <location>
        <begin position="123"/>
        <end position="289"/>
    </location>
</feature>
<feature type="binding site" evidence="10">
    <location>
        <position position="180"/>
    </location>
    <ligand>
        <name>substrate</name>
    </ligand>
</feature>
<reference evidence="13" key="1">
    <citation type="submission" date="2021-03" db="EMBL/GenBank/DDBJ databases">
        <authorList>
            <person name="Wang G."/>
        </authorList>
    </citation>
    <scope>NUCLEOTIDE SEQUENCE</scope>
    <source>
        <strain evidence="13">KCTC 12899</strain>
    </source>
</reference>
<dbReference type="InterPro" id="IPR027277">
    <property type="entry name" value="NadC/ModD"/>
</dbReference>
<feature type="binding site" evidence="10">
    <location>
        <begin position="275"/>
        <end position="277"/>
    </location>
    <ligand>
        <name>substrate</name>
    </ligand>
</feature>
<dbReference type="PIRSF" id="PIRSF006250">
    <property type="entry name" value="NadC_ModD"/>
    <property type="match status" value="1"/>
</dbReference>
<dbReference type="InterPro" id="IPR004393">
    <property type="entry name" value="NadC"/>
</dbReference>
<feature type="binding site" evidence="10">
    <location>
        <begin position="254"/>
        <end position="256"/>
    </location>
    <ligand>
        <name>substrate</name>
    </ligand>
</feature>
<dbReference type="GO" id="GO:0004514">
    <property type="term" value="F:nicotinate-nucleotide diphosphorylase (carboxylating) activity"/>
    <property type="evidence" value="ECO:0007669"/>
    <property type="project" value="UniProtKB-EC"/>
</dbReference>
<dbReference type="PANTHER" id="PTHR32179:SF3">
    <property type="entry name" value="NICOTINATE-NUCLEOTIDE PYROPHOSPHORYLASE [CARBOXYLATING]"/>
    <property type="match status" value="1"/>
</dbReference>
<evidence type="ECO:0000256" key="3">
    <source>
        <dbReference type="ARBA" id="ARBA00009400"/>
    </source>
</evidence>
<keyword evidence="14" id="KW-1185">Reference proteome</keyword>
<gene>
    <name evidence="13" type="primary">nadC</name>
    <name evidence="13" type="ORF">J3U88_22495</name>
</gene>
<feature type="binding site" evidence="10">
    <location>
        <position position="170"/>
    </location>
    <ligand>
        <name>substrate</name>
    </ligand>
</feature>
<dbReference type="InterPro" id="IPR002638">
    <property type="entry name" value="Quinolinate_PRibosylTrfase_C"/>
</dbReference>
<dbReference type="Pfam" id="PF01729">
    <property type="entry name" value="QRPTase_C"/>
    <property type="match status" value="1"/>
</dbReference>
<dbReference type="Proteomes" id="UP000664417">
    <property type="component" value="Unassembled WGS sequence"/>
</dbReference>
<comment type="function">
    <text evidence="1">Involved in the catabolism of quinolinic acid (QA).</text>
</comment>
<evidence type="ECO:0000256" key="10">
    <source>
        <dbReference type="PIRSR" id="PIRSR006250-1"/>
    </source>
</evidence>
<dbReference type="FunFam" id="3.20.20.70:FF:000030">
    <property type="entry name" value="Nicotinate-nucleotide pyrophosphorylase, carboxylating"/>
    <property type="match status" value="1"/>
</dbReference>
<dbReference type="GO" id="GO:0009435">
    <property type="term" value="P:NAD+ biosynthetic process"/>
    <property type="evidence" value="ECO:0007669"/>
    <property type="project" value="UniProtKB-UniPathway"/>
</dbReference>
<evidence type="ECO:0000256" key="7">
    <source>
        <dbReference type="ARBA" id="ARBA00022679"/>
    </source>
</evidence>
<keyword evidence="6 9" id="KW-0328">Glycosyltransferase</keyword>
<evidence type="ECO:0000256" key="8">
    <source>
        <dbReference type="ARBA" id="ARBA00033102"/>
    </source>
</evidence>
<dbReference type="EMBL" id="JAFREP010000023">
    <property type="protein sequence ID" value="MBO1321267.1"/>
    <property type="molecule type" value="Genomic_DNA"/>
</dbReference>
<accession>A0A8J7QB89</accession>
<evidence type="ECO:0000256" key="6">
    <source>
        <dbReference type="ARBA" id="ARBA00022676"/>
    </source>
</evidence>
<dbReference type="GO" id="GO:0034213">
    <property type="term" value="P:quinolinate catabolic process"/>
    <property type="evidence" value="ECO:0007669"/>
    <property type="project" value="TreeGrafter"/>
</dbReference>
<dbReference type="InterPro" id="IPR013785">
    <property type="entry name" value="Aldolase_TIM"/>
</dbReference>
<dbReference type="CDD" id="cd01572">
    <property type="entry name" value="QPRTase"/>
    <property type="match status" value="1"/>
</dbReference>
<dbReference type="Gene3D" id="3.90.1170.20">
    <property type="entry name" value="Quinolinate phosphoribosyl transferase, N-terminal domain"/>
    <property type="match status" value="1"/>
</dbReference>
<evidence type="ECO:0000313" key="13">
    <source>
        <dbReference type="EMBL" id="MBO1321267.1"/>
    </source>
</evidence>
<keyword evidence="5" id="KW-0662">Pyridine nucleotide biosynthesis</keyword>
<feature type="binding site" evidence="10">
    <location>
        <position position="231"/>
    </location>
    <ligand>
        <name>substrate</name>
    </ligand>
</feature>
<dbReference type="InterPro" id="IPR037128">
    <property type="entry name" value="Quinolinate_PRibosylTase_N_sf"/>
</dbReference>
<comment type="pathway">
    <text evidence="2">Cofactor biosynthesis; NAD(+) biosynthesis; nicotinate D-ribonucleotide from quinolinate: step 1/1.</text>
</comment>
<evidence type="ECO:0000313" key="14">
    <source>
        <dbReference type="Proteomes" id="UP000664417"/>
    </source>
</evidence>
<dbReference type="SUPFAM" id="SSF51690">
    <property type="entry name" value="Nicotinate/Quinolinate PRTase C-terminal domain-like"/>
    <property type="match status" value="1"/>
</dbReference>
<comment type="caution">
    <text evidence="13">The sequence shown here is derived from an EMBL/GenBank/DDBJ whole genome shotgun (WGS) entry which is preliminary data.</text>
</comment>
<feature type="domain" description="Quinolinate phosphoribosyl transferase N-terminal" evidence="12">
    <location>
        <begin position="31"/>
        <end position="120"/>
    </location>
</feature>
<dbReference type="SUPFAM" id="SSF54675">
    <property type="entry name" value="Nicotinate/Quinolinate PRTase N-terminal domain-like"/>
    <property type="match status" value="1"/>
</dbReference>
<feature type="binding site" evidence="10">
    <location>
        <begin position="146"/>
        <end position="148"/>
    </location>
    <ligand>
        <name>substrate</name>
    </ligand>
</feature>
<protein>
    <recommendedName>
        <fullName evidence="4">nicotinate-nucleotide diphosphorylase (carboxylating)</fullName>
        <ecNumber evidence="4">2.4.2.19</ecNumber>
    </recommendedName>
    <alternativeName>
        <fullName evidence="8">Quinolinate phosphoribosyltransferase [decarboxylating]</fullName>
    </alternativeName>
</protein>
<feature type="binding site" evidence="10">
    <location>
        <position position="210"/>
    </location>
    <ligand>
        <name>substrate</name>
    </ligand>
</feature>
<name>A0A8J7QB89_9BACT</name>
<dbReference type="EC" id="2.4.2.19" evidence="4"/>
<dbReference type="PANTHER" id="PTHR32179">
    <property type="entry name" value="NICOTINATE-NUCLEOTIDE PYROPHOSPHORYLASE [CARBOXYLATING]"/>
    <property type="match status" value="1"/>
</dbReference>
<comment type="similarity">
    <text evidence="3 9">Belongs to the NadC/ModD family.</text>
</comment>
<organism evidence="13 14">
    <name type="scientific">Acanthopleuribacter pedis</name>
    <dbReference type="NCBI Taxonomy" id="442870"/>
    <lineage>
        <taxon>Bacteria</taxon>
        <taxon>Pseudomonadati</taxon>
        <taxon>Acidobacteriota</taxon>
        <taxon>Holophagae</taxon>
        <taxon>Acanthopleuribacterales</taxon>
        <taxon>Acanthopleuribacteraceae</taxon>
        <taxon>Acanthopleuribacter</taxon>
    </lineage>
</organism>
<evidence type="ECO:0000256" key="5">
    <source>
        <dbReference type="ARBA" id="ARBA00022642"/>
    </source>
</evidence>
<evidence type="ECO:0000256" key="2">
    <source>
        <dbReference type="ARBA" id="ARBA00004893"/>
    </source>
</evidence>